<keyword evidence="5" id="KW-1185">Reference proteome</keyword>
<sequence>MTQFHSAAPASVAARAGELVLLVIFATIFGVAAAFGLQEAGAVEPRFEPLCILAATLPAAPLARACTGRHPATLISAEKRIRWACVGRALAVTVCVYAVATVASLESPMLGWGAFVALCGIVALQTAAEELVFRAALPQILDGLCAPLAYGLPALGFVALHTGGAGTLADVAVFAACAAWLTWRTRGIEAAWVLHLVGNVWVLAASISEGPWGTVATVVATALIGVFSPRR</sequence>
<dbReference type="KEGG" id="cii:CIMIT_09165"/>
<dbReference type="InterPro" id="IPR003675">
    <property type="entry name" value="Rce1/LyrA-like_dom"/>
</dbReference>
<dbReference type="GO" id="GO:0080120">
    <property type="term" value="P:CAAX-box protein maturation"/>
    <property type="evidence" value="ECO:0007669"/>
    <property type="project" value="UniProtKB-ARBA"/>
</dbReference>
<reference evidence="3 5" key="1">
    <citation type="submission" date="2014-08" db="EMBL/GenBank/DDBJ databases">
        <title>Complete genome sequence of Corynebacterium imitans DSM 44264, isolated from a five-month-old boy with suspected pharyngeal diphtheria.</title>
        <authorList>
            <person name="Mollmann S."/>
            <person name="Albersmeier A."/>
            <person name="Ruckert C."/>
            <person name="Tauch A."/>
        </authorList>
    </citation>
    <scope>NUCLEOTIDE SEQUENCE [LARGE SCALE GENOMIC DNA]</scope>
    <source>
        <strain evidence="3 5">DSM 44264</strain>
    </source>
</reference>
<reference evidence="4 6" key="2">
    <citation type="submission" date="2017-06" db="EMBL/GenBank/DDBJ databases">
        <authorList>
            <consortium name="Pathogen Informatics"/>
        </authorList>
    </citation>
    <scope>NUCLEOTIDE SEQUENCE [LARGE SCALE GENOMIC DNA]</scope>
    <source>
        <strain evidence="4 6">NCTC13015</strain>
    </source>
</reference>
<dbReference type="eggNOG" id="COG1266">
    <property type="taxonomic scope" value="Bacteria"/>
</dbReference>
<accession>A0A076NHW7</accession>
<feature type="transmembrane region" description="Helical" evidence="1">
    <location>
        <begin position="19"/>
        <end position="37"/>
    </location>
</feature>
<name>A0A076NHW7_9CORY</name>
<evidence type="ECO:0000313" key="4">
    <source>
        <dbReference type="EMBL" id="SNV79240.1"/>
    </source>
</evidence>
<evidence type="ECO:0000256" key="1">
    <source>
        <dbReference type="SAM" id="Phobius"/>
    </source>
</evidence>
<dbReference type="Proteomes" id="UP000028780">
    <property type="component" value="Chromosome"/>
</dbReference>
<keyword evidence="1" id="KW-0472">Membrane</keyword>
<proteinExistence type="predicted"/>
<dbReference type="EMBL" id="CP009211">
    <property type="protein sequence ID" value="AIJ34049.1"/>
    <property type="molecule type" value="Genomic_DNA"/>
</dbReference>
<dbReference type="RefSeq" id="WP_038591964.1">
    <property type="nucleotide sequence ID" value="NZ_CP009211.1"/>
</dbReference>
<dbReference type="Pfam" id="PF02517">
    <property type="entry name" value="Rce1-like"/>
    <property type="match status" value="1"/>
</dbReference>
<evidence type="ECO:0000313" key="3">
    <source>
        <dbReference type="EMBL" id="AIJ34049.1"/>
    </source>
</evidence>
<dbReference type="OrthoDB" id="2680086at2"/>
<feature type="transmembrane region" description="Helical" evidence="1">
    <location>
        <begin position="190"/>
        <end position="207"/>
    </location>
</feature>
<feature type="transmembrane region" description="Helical" evidence="1">
    <location>
        <begin position="213"/>
        <end position="229"/>
    </location>
</feature>
<feature type="transmembrane region" description="Helical" evidence="1">
    <location>
        <begin position="165"/>
        <end position="183"/>
    </location>
</feature>
<keyword evidence="1" id="KW-1133">Transmembrane helix</keyword>
<dbReference type="EMBL" id="LT906467">
    <property type="protein sequence ID" value="SNV79240.1"/>
    <property type="molecule type" value="Genomic_DNA"/>
</dbReference>
<evidence type="ECO:0000313" key="6">
    <source>
        <dbReference type="Proteomes" id="UP000215374"/>
    </source>
</evidence>
<evidence type="ECO:0000313" key="5">
    <source>
        <dbReference type="Proteomes" id="UP000028780"/>
    </source>
</evidence>
<dbReference type="AlphaFoldDB" id="A0A076NHW7"/>
<feature type="transmembrane region" description="Helical" evidence="1">
    <location>
        <begin position="85"/>
        <end position="103"/>
    </location>
</feature>
<feature type="domain" description="CAAX prenyl protease 2/Lysostaphin resistance protein A-like" evidence="2">
    <location>
        <begin position="114"/>
        <end position="200"/>
    </location>
</feature>
<keyword evidence="1" id="KW-0812">Transmembrane</keyword>
<protein>
    <recommendedName>
        <fullName evidence="2">CAAX prenyl protease 2/Lysostaphin resistance protein A-like domain-containing protein</fullName>
    </recommendedName>
</protein>
<dbReference type="Proteomes" id="UP000215374">
    <property type="component" value="Chromosome 1"/>
</dbReference>
<dbReference type="HOGENOM" id="CLU_1198159_0_0_11"/>
<evidence type="ECO:0000259" key="2">
    <source>
        <dbReference type="Pfam" id="PF02517"/>
    </source>
</evidence>
<dbReference type="GO" id="GO:0004175">
    <property type="term" value="F:endopeptidase activity"/>
    <property type="evidence" value="ECO:0007669"/>
    <property type="project" value="UniProtKB-ARBA"/>
</dbReference>
<organism evidence="3 5">
    <name type="scientific">Corynebacterium imitans</name>
    <dbReference type="NCBI Taxonomy" id="156978"/>
    <lineage>
        <taxon>Bacteria</taxon>
        <taxon>Bacillati</taxon>
        <taxon>Actinomycetota</taxon>
        <taxon>Actinomycetes</taxon>
        <taxon>Mycobacteriales</taxon>
        <taxon>Corynebacteriaceae</taxon>
        <taxon>Corynebacterium</taxon>
    </lineage>
</organism>
<gene>
    <name evidence="3" type="ORF">CIMIT_09165</name>
    <name evidence="4" type="ORF">SAMEA4535761_01896</name>
</gene>